<dbReference type="GO" id="GO:0008310">
    <property type="term" value="F:single-stranded DNA 3'-5' DNA exonuclease activity"/>
    <property type="evidence" value="ECO:0007669"/>
    <property type="project" value="TreeGrafter"/>
</dbReference>
<comment type="similarity">
    <text evidence="1">Belongs to the metallo-dependent hydrolases superfamily. TatD-type hydrolase family.</text>
</comment>
<reference evidence="7" key="1">
    <citation type="submission" date="2020-10" db="EMBL/GenBank/DDBJ databases">
        <authorList>
            <person name="Kikuchi T."/>
        </authorList>
    </citation>
    <scope>NUCLEOTIDE SEQUENCE</scope>
    <source>
        <strain evidence="7">NKZ352</strain>
    </source>
</reference>
<dbReference type="CDD" id="cd01310">
    <property type="entry name" value="TatD_DNAse"/>
    <property type="match status" value="1"/>
</dbReference>
<dbReference type="GO" id="GO:0005829">
    <property type="term" value="C:cytosol"/>
    <property type="evidence" value="ECO:0007669"/>
    <property type="project" value="TreeGrafter"/>
</dbReference>
<keyword evidence="4" id="KW-0378">Hydrolase</keyword>
<dbReference type="PANTHER" id="PTHR10060">
    <property type="entry name" value="TATD FAMILY DEOXYRIBONUCLEASE"/>
    <property type="match status" value="1"/>
</dbReference>
<sequence>MTSSLTGYDLVDIGANLGHPSYKNDIEQVIERAQKAGVNKIMITGTSEKLSKEAAKLAETHPGFFYFTAGVHPHDAKDFNESTTATLRELLKHDQCVAVGECGLDYNRNFSPQGVQRDVFRKQVELAVELQRPLFIHEREAHEDMVKILGEAGEKIPPTVIHCFTGTVDEAKKYIEMGFYIGLTE</sequence>
<protein>
    <recommendedName>
        <fullName evidence="5">Deoxyribonuclease TATDN1</fullName>
    </recommendedName>
</protein>
<dbReference type="GO" id="GO:0046872">
    <property type="term" value="F:metal ion binding"/>
    <property type="evidence" value="ECO:0007669"/>
    <property type="project" value="UniProtKB-KW"/>
</dbReference>
<dbReference type="OrthoDB" id="413993at2759"/>
<proteinExistence type="inferred from homology"/>
<evidence type="ECO:0000313" key="8">
    <source>
        <dbReference type="Proteomes" id="UP000835052"/>
    </source>
</evidence>
<name>A0A8S1H7B5_9PELO</name>
<evidence type="ECO:0000256" key="1">
    <source>
        <dbReference type="ARBA" id="ARBA00009275"/>
    </source>
</evidence>
<dbReference type="Pfam" id="PF01026">
    <property type="entry name" value="TatD_DNase"/>
    <property type="match status" value="1"/>
</dbReference>
<accession>A0A8S1H7B5</accession>
<keyword evidence="2" id="KW-0540">Nuclease</keyword>
<dbReference type="InterPro" id="IPR001130">
    <property type="entry name" value="TatD-like"/>
</dbReference>
<keyword evidence="3" id="KW-0479">Metal-binding</keyword>
<dbReference type="Proteomes" id="UP000835052">
    <property type="component" value="Unassembled WGS sequence"/>
</dbReference>
<dbReference type="InterPro" id="IPR032466">
    <property type="entry name" value="Metal_Hydrolase"/>
</dbReference>
<dbReference type="InterPro" id="IPR018228">
    <property type="entry name" value="DNase_TatD-rel_CS"/>
</dbReference>
<dbReference type="AlphaFoldDB" id="A0A8S1H7B5"/>
<dbReference type="InterPro" id="IPR050891">
    <property type="entry name" value="TatD-type_Hydrolase"/>
</dbReference>
<dbReference type="Gene3D" id="3.20.20.140">
    <property type="entry name" value="Metal-dependent hydrolases"/>
    <property type="match status" value="1"/>
</dbReference>
<evidence type="ECO:0000256" key="5">
    <source>
        <dbReference type="ARBA" id="ARBA00039767"/>
    </source>
</evidence>
<comment type="caution">
    <text evidence="7">The sequence shown here is derived from an EMBL/GenBank/DDBJ whole genome shotgun (WGS) entry which is preliminary data.</text>
</comment>
<dbReference type="EMBL" id="CAJGYM010000022">
    <property type="protein sequence ID" value="CAD6191649.1"/>
    <property type="molecule type" value="Genomic_DNA"/>
</dbReference>
<evidence type="ECO:0000256" key="3">
    <source>
        <dbReference type="ARBA" id="ARBA00022723"/>
    </source>
</evidence>
<evidence type="ECO:0000256" key="4">
    <source>
        <dbReference type="ARBA" id="ARBA00022801"/>
    </source>
</evidence>
<dbReference type="PANTHER" id="PTHR10060:SF15">
    <property type="entry name" value="DEOXYRIBONUCLEASE TATDN1"/>
    <property type="match status" value="1"/>
</dbReference>
<dbReference type="PROSITE" id="PS01090">
    <property type="entry name" value="TATD_2"/>
    <property type="match status" value="1"/>
</dbReference>
<gene>
    <name evidence="7" type="ORF">CAUJ_LOCUS7568</name>
</gene>
<evidence type="ECO:0000313" key="7">
    <source>
        <dbReference type="EMBL" id="CAD6191649.1"/>
    </source>
</evidence>
<keyword evidence="8" id="KW-1185">Reference proteome</keyword>
<organism evidence="7 8">
    <name type="scientific">Caenorhabditis auriculariae</name>
    <dbReference type="NCBI Taxonomy" id="2777116"/>
    <lineage>
        <taxon>Eukaryota</taxon>
        <taxon>Metazoa</taxon>
        <taxon>Ecdysozoa</taxon>
        <taxon>Nematoda</taxon>
        <taxon>Chromadorea</taxon>
        <taxon>Rhabditida</taxon>
        <taxon>Rhabditina</taxon>
        <taxon>Rhabditomorpha</taxon>
        <taxon>Rhabditoidea</taxon>
        <taxon>Rhabditidae</taxon>
        <taxon>Peloderinae</taxon>
        <taxon>Caenorhabditis</taxon>
    </lineage>
</organism>
<evidence type="ECO:0000256" key="6">
    <source>
        <dbReference type="ARBA" id="ARBA00045223"/>
    </source>
</evidence>
<dbReference type="SUPFAM" id="SSF51556">
    <property type="entry name" value="Metallo-dependent hydrolases"/>
    <property type="match status" value="1"/>
</dbReference>
<evidence type="ECO:0000256" key="2">
    <source>
        <dbReference type="ARBA" id="ARBA00022722"/>
    </source>
</evidence>
<comment type="function">
    <text evidence="6">Deoxyribonuclease which catalyzes (in vitro) the decatenation of kinetoplast DNA, which are circular DNA catenated to each other, producing linear DNA molecules. Plays an important role in chromosomal segregation and cell cycle progression during eye development probably via its DNA decatenation activity.</text>
</comment>